<dbReference type="PROSITE" id="PS00742">
    <property type="entry name" value="PEP_ENZYMES_2"/>
    <property type="match status" value="1"/>
</dbReference>
<accession>X1PUY5</accession>
<comment type="caution">
    <text evidence="5">The sequence shown here is derived from an EMBL/GenBank/DDBJ whole genome shotgun (WGS) entry which is preliminary data.</text>
</comment>
<dbReference type="AlphaFoldDB" id="X1PUY5"/>
<protein>
    <recommendedName>
        <fullName evidence="4">PEP-utilising enzyme C-terminal domain-containing protein</fullName>
    </recommendedName>
</protein>
<evidence type="ECO:0000256" key="1">
    <source>
        <dbReference type="ARBA" id="ARBA00007837"/>
    </source>
</evidence>
<comment type="similarity">
    <text evidence="1">Belongs to the PEP-utilizing enzyme family.</text>
</comment>
<dbReference type="GO" id="GO:0005524">
    <property type="term" value="F:ATP binding"/>
    <property type="evidence" value="ECO:0007669"/>
    <property type="project" value="UniProtKB-KW"/>
</dbReference>
<evidence type="ECO:0000259" key="4">
    <source>
        <dbReference type="Pfam" id="PF02896"/>
    </source>
</evidence>
<dbReference type="Gene3D" id="3.20.20.60">
    <property type="entry name" value="Phosphoenolpyruvate-binding domains"/>
    <property type="match status" value="1"/>
</dbReference>
<dbReference type="InterPro" id="IPR000121">
    <property type="entry name" value="PEP_util_C"/>
</dbReference>
<sequence>LDKKLKKQIAEITPGYKNKKQFFVDELARGIGQIGAAFFPEPVIVRFSDFKTNEYASLLGGHLFEPKEENPMLGWRGASRYYDPQFKEAFLLECQALKIAREKFGLKNIWAMVPFCRTVEEGEKVLKIMKEGRLERGKNGLKVIVMCEIPSNAILAEEFLKIFDGMSIGSNDLTQLTLGIDRDSAVLKKVGNEKNKAVKELIKKVIKICRQKKKYIGICGQAPSDFPDFAEFLVEQGIESMSLNPDTVIKTTLIVAKKEKQL</sequence>
<name>X1PUY5_9ZZZZ</name>
<dbReference type="InterPro" id="IPR006319">
    <property type="entry name" value="PEP_synth"/>
</dbReference>
<feature type="non-terminal residue" evidence="5">
    <location>
        <position position="262"/>
    </location>
</feature>
<gene>
    <name evidence="5" type="ORF">S06H3_42968</name>
</gene>
<reference evidence="5" key="1">
    <citation type="journal article" date="2014" name="Front. Microbiol.">
        <title>High frequency of phylogenetically diverse reductive dehalogenase-homologous genes in deep subseafloor sedimentary metagenomes.</title>
        <authorList>
            <person name="Kawai M."/>
            <person name="Futagami T."/>
            <person name="Toyoda A."/>
            <person name="Takaki Y."/>
            <person name="Nishi S."/>
            <person name="Hori S."/>
            <person name="Arai W."/>
            <person name="Tsubouchi T."/>
            <person name="Morono Y."/>
            <person name="Uchiyama I."/>
            <person name="Ito T."/>
            <person name="Fujiyama A."/>
            <person name="Inagaki F."/>
            <person name="Takami H."/>
        </authorList>
    </citation>
    <scope>NUCLEOTIDE SEQUENCE</scope>
    <source>
        <strain evidence="5">Expedition CK06-06</strain>
    </source>
</reference>
<dbReference type="Pfam" id="PF02896">
    <property type="entry name" value="PEP-utilizers_C"/>
    <property type="match status" value="1"/>
</dbReference>
<dbReference type="EMBL" id="BARV01026613">
    <property type="protein sequence ID" value="GAI42915.1"/>
    <property type="molecule type" value="Genomic_DNA"/>
</dbReference>
<dbReference type="InterPro" id="IPR040442">
    <property type="entry name" value="Pyrv_kinase-like_dom_sf"/>
</dbReference>
<dbReference type="InterPro" id="IPR023151">
    <property type="entry name" value="PEP_util_CS"/>
</dbReference>
<evidence type="ECO:0000256" key="2">
    <source>
        <dbReference type="ARBA" id="ARBA00022741"/>
    </source>
</evidence>
<dbReference type="PANTHER" id="PTHR43030">
    <property type="entry name" value="PHOSPHOENOLPYRUVATE SYNTHASE"/>
    <property type="match status" value="1"/>
</dbReference>
<feature type="domain" description="PEP-utilising enzyme C-terminal" evidence="4">
    <location>
        <begin position="22"/>
        <end position="258"/>
    </location>
</feature>
<evidence type="ECO:0000313" key="5">
    <source>
        <dbReference type="EMBL" id="GAI42915.1"/>
    </source>
</evidence>
<evidence type="ECO:0000256" key="3">
    <source>
        <dbReference type="ARBA" id="ARBA00022840"/>
    </source>
</evidence>
<dbReference type="PANTHER" id="PTHR43030:SF1">
    <property type="entry name" value="PHOSPHOENOLPYRUVATE SYNTHASE"/>
    <property type="match status" value="1"/>
</dbReference>
<keyword evidence="2" id="KW-0547">Nucleotide-binding</keyword>
<feature type="non-terminal residue" evidence="5">
    <location>
        <position position="1"/>
    </location>
</feature>
<keyword evidence="3" id="KW-0067">ATP-binding</keyword>
<dbReference type="SUPFAM" id="SSF51621">
    <property type="entry name" value="Phosphoenolpyruvate/pyruvate domain"/>
    <property type="match status" value="1"/>
</dbReference>
<organism evidence="5">
    <name type="scientific">marine sediment metagenome</name>
    <dbReference type="NCBI Taxonomy" id="412755"/>
    <lineage>
        <taxon>unclassified sequences</taxon>
        <taxon>metagenomes</taxon>
        <taxon>ecological metagenomes</taxon>
    </lineage>
</organism>
<dbReference type="GO" id="GO:0008986">
    <property type="term" value="F:pyruvate, water dikinase activity"/>
    <property type="evidence" value="ECO:0007669"/>
    <property type="project" value="InterPro"/>
</dbReference>
<dbReference type="InterPro" id="IPR015813">
    <property type="entry name" value="Pyrv/PenolPyrv_kinase-like_dom"/>
</dbReference>
<proteinExistence type="inferred from homology"/>